<dbReference type="Proteomes" id="UP001605036">
    <property type="component" value="Unassembled WGS sequence"/>
</dbReference>
<keyword evidence="2" id="KW-1185">Reference proteome</keyword>
<evidence type="ECO:0000313" key="1">
    <source>
        <dbReference type="EMBL" id="KAL2643629.1"/>
    </source>
</evidence>
<protein>
    <submittedName>
        <fullName evidence="1">Uncharacterized protein</fullName>
    </submittedName>
</protein>
<name>A0ABD1Z896_9MARC</name>
<organism evidence="1 2">
    <name type="scientific">Riccia fluitans</name>
    <dbReference type="NCBI Taxonomy" id="41844"/>
    <lineage>
        <taxon>Eukaryota</taxon>
        <taxon>Viridiplantae</taxon>
        <taxon>Streptophyta</taxon>
        <taxon>Embryophyta</taxon>
        <taxon>Marchantiophyta</taxon>
        <taxon>Marchantiopsida</taxon>
        <taxon>Marchantiidae</taxon>
        <taxon>Marchantiales</taxon>
        <taxon>Ricciaceae</taxon>
        <taxon>Riccia</taxon>
    </lineage>
</organism>
<gene>
    <name evidence="1" type="ORF">R1flu_011216</name>
</gene>
<evidence type="ECO:0000313" key="2">
    <source>
        <dbReference type="Proteomes" id="UP001605036"/>
    </source>
</evidence>
<proteinExistence type="predicted"/>
<accession>A0ABD1Z896</accession>
<sequence>MSDRQIALRCCLSSNIQKPGSREHLGRKVLPGHVGKGLTHLQNAKGEDAKYGQVVVFEGNRGTKCVKYLWLEVEEWGNAESSGGCGN</sequence>
<comment type="caution">
    <text evidence="1">The sequence shown here is derived from an EMBL/GenBank/DDBJ whole genome shotgun (WGS) entry which is preliminary data.</text>
</comment>
<dbReference type="AlphaFoldDB" id="A0ABD1Z896"/>
<reference evidence="1 2" key="1">
    <citation type="submission" date="2024-09" db="EMBL/GenBank/DDBJ databases">
        <title>Chromosome-scale assembly of Riccia fluitans.</title>
        <authorList>
            <person name="Paukszto L."/>
            <person name="Sawicki J."/>
            <person name="Karawczyk K."/>
            <person name="Piernik-Szablinska J."/>
            <person name="Szczecinska M."/>
            <person name="Mazdziarz M."/>
        </authorList>
    </citation>
    <scope>NUCLEOTIDE SEQUENCE [LARGE SCALE GENOMIC DNA]</scope>
    <source>
        <strain evidence="1">Rf_01</strain>
        <tissue evidence="1">Aerial parts of the thallus</tissue>
    </source>
</reference>
<dbReference type="EMBL" id="JBHFFA010000002">
    <property type="protein sequence ID" value="KAL2643629.1"/>
    <property type="molecule type" value="Genomic_DNA"/>
</dbReference>